<dbReference type="GO" id="GO:0031956">
    <property type="term" value="F:medium-chain fatty acid-CoA ligase activity"/>
    <property type="evidence" value="ECO:0007669"/>
    <property type="project" value="TreeGrafter"/>
</dbReference>
<gene>
    <name evidence="4" type="ORF">A7E75_13210</name>
</gene>
<sequence length="528" mass="57500">MNIIQMLQLQTMRRPTAAAIIEPAGRLKDRIATFASLEESSARGAAFLKECGLRSGDVVLVFQPMSIDLYILLLALFRGGMIAMFLDPSAGLKHLETCCSILPPQGFVGPPKAHLLRLASPALRSIPLHLVIGRSLPGARSWKNAEDFAPLREDPPDSPHAPALITFTSGSTGAPKGVVRSHGFLREQHRILEQTLAMNAGDRDLTTLPVFVLANLASGVTSIIPDADLRRPGFIDAAPVLRQINRLGPVRTVASPAFLECLCIAQFRNGGPVHGFRQVFTGGAPVFPQTLQRFAHIFENADIIAVYGSTEAEPIATIRWADVTAQDKGKMVSGAGLLAGIPVPGLRVGILDNRRIVARGVWKSAQFSDFLLPAGETGEIIVTGEHVLKSYLHGHGDSETKILMDGDVWHRTGDSGYFDQRGRLWLMGRTSAVIQDHRGTLHPFAVECAATQYPGVCRSALLQHGRKRLLLVQPRDAAGCVSLKGLSETLSWAGIDEVRCLKRIPCDKRHNAKVDYPALIRMVEKHRR</sequence>
<dbReference type="InterPro" id="IPR000873">
    <property type="entry name" value="AMP-dep_synth/lig_dom"/>
</dbReference>
<feature type="domain" description="AMP-dependent synthetase/ligase" evidence="3">
    <location>
        <begin position="10"/>
        <end position="392"/>
    </location>
</feature>
<dbReference type="OrthoDB" id="9799237at2"/>
<dbReference type="InterPro" id="IPR020845">
    <property type="entry name" value="AMP-binding_CS"/>
</dbReference>
<dbReference type="PANTHER" id="PTHR43201">
    <property type="entry name" value="ACYL-COA SYNTHETASE"/>
    <property type="match status" value="1"/>
</dbReference>
<dbReference type="Pfam" id="PF00501">
    <property type="entry name" value="AMP-binding"/>
    <property type="match status" value="1"/>
</dbReference>
<protein>
    <recommendedName>
        <fullName evidence="3">AMP-dependent synthetase/ligase domain-containing protein</fullName>
    </recommendedName>
</protein>
<evidence type="ECO:0000256" key="2">
    <source>
        <dbReference type="ARBA" id="ARBA00022598"/>
    </source>
</evidence>
<keyword evidence="5" id="KW-1185">Reference proteome</keyword>
<dbReference type="Proteomes" id="UP000182264">
    <property type="component" value="Chromosome"/>
</dbReference>
<dbReference type="InterPro" id="IPR042099">
    <property type="entry name" value="ANL_N_sf"/>
</dbReference>
<comment type="similarity">
    <text evidence="1">Belongs to the ATP-dependent AMP-binding enzyme family.</text>
</comment>
<dbReference type="EMBL" id="CP015518">
    <property type="protein sequence ID" value="APG25863.1"/>
    <property type="molecule type" value="Genomic_DNA"/>
</dbReference>
<keyword evidence="2" id="KW-0436">Ligase</keyword>
<accession>A0A1L3GIV2</accession>
<organism evidence="4 5">
    <name type="scientific">Syntrophotalea acetylenica</name>
    <name type="common">Pelobacter acetylenicus</name>
    <dbReference type="NCBI Taxonomy" id="29542"/>
    <lineage>
        <taxon>Bacteria</taxon>
        <taxon>Pseudomonadati</taxon>
        <taxon>Thermodesulfobacteriota</taxon>
        <taxon>Desulfuromonadia</taxon>
        <taxon>Desulfuromonadales</taxon>
        <taxon>Syntrophotaleaceae</taxon>
        <taxon>Syntrophotalea</taxon>
    </lineage>
</organism>
<evidence type="ECO:0000256" key="1">
    <source>
        <dbReference type="ARBA" id="ARBA00006432"/>
    </source>
</evidence>
<evidence type="ECO:0000313" key="5">
    <source>
        <dbReference type="Proteomes" id="UP000182264"/>
    </source>
</evidence>
<dbReference type="Gene3D" id="3.40.50.12780">
    <property type="entry name" value="N-terminal domain of ligase-like"/>
    <property type="match status" value="1"/>
</dbReference>
<dbReference type="STRING" id="29542.A6070_07235"/>
<dbReference type="PANTHER" id="PTHR43201:SF5">
    <property type="entry name" value="MEDIUM-CHAIN ACYL-COA LIGASE ACSF2, MITOCHONDRIAL"/>
    <property type="match status" value="1"/>
</dbReference>
<dbReference type="PROSITE" id="PS00455">
    <property type="entry name" value="AMP_BINDING"/>
    <property type="match status" value="1"/>
</dbReference>
<dbReference type="GO" id="GO:0006631">
    <property type="term" value="P:fatty acid metabolic process"/>
    <property type="evidence" value="ECO:0007669"/>
    <property type="project" value="TreeGrafter"/>
</dbReference>
<evidence type="ECO:0000259" key="3">
    <source>
        <dbReference type="Pfam" id="PF00501"/>
    </source>
</evidence>
<reference evidence="4 5" key="1">
    <citation type="journal article" date="2017" name="Genome Announc.">
        <title>Complete Genome Sequences of Two Acetylene-Fermenting Pelobacter acetylenicus Strains.</title>
        <authorList>
            <person name="Sutton J.M."/>
            <person name="Baesman S.M."/>
            <person name="Fierst J.L."/>
            <person name="Poret-Peterson A.T."/>
            <person name="Oremland R.S."/>
            <person name="Dunlap D.S."/>
            <person name="Akob D.M."/>
        </authorList>
    </citation>
    <scope>NUCLEOTIDE SEQUENCE [LARGE SCALE GENOMIC DNA]</scope>
    <source>
        <strain evidence="4 5">DSM 3247</strain>
    </source>
</reference>
<dbReference type="KEGG" id="pace:A6070_07235"/>
<name>A0A1L3GIV2_SYNAC</name>
<proteinExistence type="inferred from homology"/>
<evidence type="ECO:0000313" key="4">
    <source>
        <dbReference type="EMBL" id="APG25863.1"/>
    </source>
</evidence>
<dbReference type="SUPFAM" id="SSF56801">
    <property type="entry name" value="Acetyl-CoA synthetase-like"/>
    <property type="match status" value="1"/>
</dbReference>
<dbReference type="AlphaFoldDB" id="A0A1L3GIV2"/>
<dbReference type="RefSeq" id="WP_072287706.1">
    <property type="nucleotide sequence ID" value="NZ_CP015455.1"/>
</dbReference>